<name>A0A5C6D181_9BACT</name>
<keyword evidence="1 3" id="KW-0645">Protease</keyword>
<comment type="catalytic activity">
    <reaction evidence="1">
        <text>Hydrolysis of proteins in presence of ATP.</text>
        <dbReference type="EC" id="3.4.21.53"/>
    </reaction>
</comment>
<evidence type="ECO:0000313" key="3">
    <source>
        <dbReference type="EMBL" id="TWU29417.1"/>
    </source>
</evidence>
<keyword evidence="1 3" id="KW-0378">Hydrolase</keyword>
<feature type="domain" description="Lon proteolytic" evidence="2">
    <location>
        <begin position="123"/>
        <end position="229"/>
    </location>
</feature>
<dbReference type="GO" id="GO:0030163">
    <property type="term" value="P:protein catabolic process"/>
    <property type="evidence" value="ECO:0007669"/>
    <property type="project" value="InterPro"/>
</dbReference>
<organism evidence="3 4">
    <name type="scientific">Bythopirellula polymerisocia</name>
    <dbReference type="NCBI Taxonomy" id="2528003"/>
    <lineage>
        <taxon>Bacteria</taxon>
        <taxon>Pseudomonadati</taxon>
        <taxon>Planctomycetota</taxon>
        <taxon>Planctomycetia</taxon>
        <taxon>Pirellulales</taxon>
        <taxon>Lacipirellulaceae</taxon>
        <taxon>Bythopirellula</taxon>
    </lineage>
</organism>
<accession>A0A5C6D181</accession>
<feature type="active site" evidence="1">
    <location>
        <position position="127"/>
    </location>
</feature>
<evidence type="ECO:0000256" key="1">
    <source>
        <dbReference type="PROSITE-ProRule" id="PRU01122"/>
    </source>
</evidence>
<keyword evidence="4" id="KW-1185">Reference proteome</keyword>
<dbReference type="InterPro" id="IPR020568">
    <property type="entry name" value="Ribosomal_Su5_D2-typ_SF"/>
</dbReference>
<dbReference type="Proteomes" id="UP000318437">
    <property type="component" value="Unassembled WGS sequence"/>
</dbReference>
<protein>
    <recommendedName>
        <fullName evidence="1">endopeptidase La</fullName>
        <ecNumber evidence="1">3.4.21.53</ecNumber>
    </recommendedName>
</protein>
<dbReference type="GO" id="GO:0004252">
    <property type="term" value="F:serine-type endopeptidase activity"/>
    <property type="evidence" value="ECO:0007669"/>
    <property type="project" value="UniProtKB-UniRule"/>
</dbReference>
<dbReference type="GO" id="GO:0005524">
    <property type="term" value="F:ATP binding"/>
    <property type="evidence" value="ECO:0007669"/>
    <property type="project" value="InterPro"/>
</dbReference>
<reference evidence="3 4" key="1">
    <citation type="submission" date="2019-02" db="EMBL/GenBank/DDBJ databases">
        <title>Deep-cultivation of Planctomycetes and their phenomic and genomic characterization uncovers novel biology.</title>
        <authorList>
            <person name="Wiegand S."/>
            <person name="Jogler M."/>
            <person name="Boedeker C."/>
            <person name="Pinto D."/>
            <person name="Vollmers J."/>
            <person name="Rivas-Marin E."/>
            <person name="Kohn T."/>
            <person name="Peeters S.H."/>
            <person name="Heuer A."/>
            <person name="Rast P."/>
            <person name="Oberbeckmann S."/>
            <person name="Bunk B."/>
            <person name="Jeske O."/>
            <person name="Meyerdierks A."/>
            <person name="Storesund J.E."/>
            <person name="Kallscheuer N."/>
            <person name="Luecker S."/>
            <person name="Lage O.M."/>
            <person name="Pohl T."/>
            <person name="Merkel B.J."/>
            <person name="Hornburger P."/>
            <person name="Mueller R.-W."/>
            <person name="Bruemmer F."/>
            <person name="Labrenz M."/>
            <person name="Spormann A.M."/>
            <person name="Op Den Camp H."/>
            <person name="Overmann J."/>
            <person name="Amann R."/>
            <person name="Jetten M.S.M."/>
            <person name="Mascher T."/>
            <person name="Medema M.H."/>
            <person name="Devos D.P."/>
            <person name="Kaster A.-K."/>
            <person name="Ovreas L."/>
            <person name="Rohde M."/>
            <person name="Galperin M.Y."/>
            <person name="Jogler C."/>
        </authorList>
    </citation>
    <scope>NUCLEOTIDE SEQUENCE [LARGE SCALE GENOMIC DNA]</scope>
    <source>
        <strain evidence="3 4">Pla144</strain>
    </source>
</reference>
<dbReference type="Pfam" id="PF05362">
    <property type="entry name" value="Lon_C"/>
    <property type="match status" value="1"/>
</dbReference>
<keyword evidence="1" id="KW-0720">Serine protease</keyword>
<dbReference type="InterPro" id="IPR008269">
    <property type="entry name" value="Lon_proteolytic"/>
</dbReference>
<dbReference type="InterPro" id="IPR014721">
    <property type="entry name" value="Ribsml_uS5_D2-typ_fold_subgr"/>
</dbReference>
<dbReference type="AlphaFoldDB" id="A0A5C6D181"/>
<proteinExistence type="inferred from homology"/>
<comment type="similarity">
    <text evidence="1">Belongs to the peptidase S16 family.</text>
</comment>
<gene>
    <name evidence="3" type="primary">lon2</name>
    <name evidence="3" type="ORF">Pla144_01950</name>
</gene>
<sequence>MKFLGVASILLSILFGTATRNCSAHEEGTEPGDALQSVTVNVYPLAYYDPGPGKKPWGGCDKVPITVGGYPHGTIRVGVFESILGGTGQLWRATSWQAALTASQLLDFDPHAMQVAVSVEGKIDGPSAGALFTVGILPAVRGDQLNEEVTMTGTINPDGTIGPVGGIAYKLEGAAQAGKKTVLIPAFTRLQYDAYSKEHIDLVEHGKKQGLTVHQVNDVWEAYELFTGKKLPRHKEITLPMVSSMMSNHLRERTEKWIELQSRAHKAYSSWDEDRHSDYADDFLEGSEDLMKRSLAATSKGSLPRPIGMQ</sequence>
<dbReference type="RefSeq" id="WP_146447449.1">
    <property type="nucleotide sequence ID" value="NZ_SJPS01000001.1"/>
</dbReference>
<comment type="caution">
    <text evidence="3">The sequence shown here is derived from an EMBL/GenBank/DDBJ whole genome shotgun (WGS) entry which is preliminary data.</text>
</comment>
<dbReference type="EC" id="3.4.21.53" evidence="1"/>
<dbReference type="GO" id="GO:0006508">
    <property type="term" value="P:proteolysis"/>
    <property type="evidence" value="ECO:0007669"/>
    <property type="project" value="UniProtKB-KW"/>
</dbReference>
<feature type="active site" evidence="1">
    <location>
        <position position="170"/>
    </location>
</feature>
<dbReference type="PRINTS" id="PR00830">
    <property type="entry name" value="ENDOLAPTASE"/>
</dbReference>
<dbReference type="SUPFAM" id="SSF54211">
    <property type="entry name" value="Ribosomal protein S5 domain 2-like"/>
    <property type="match status" value="1"/>
</dbReference>
<dbReference type="Gene3D" id="3.30.230.10">
    <property type="match status" value="1"/>
</dbReference>
<dbReference type="EMBL" id="SJPS01000001">
    <property type="protein sequence ID" value="TWU29417.1"/>
    <property type="molecule type" value="Genomic_DNA"/>
</dbReference>
<evidence type="ECO:0000313" key="4">
    <source>
        <dbReference type="Proteomes" id="UP000318437"/>
    </source>
</evidence>
<evidence type="ECO:0000259" key="2">
    <source>
        <dbReference type="PROSITE" id="PS51786"/>
    </source>
</evidence>
<dbReference type="OrthoDB" id="2356897at2"/>
<dbReference type="PANTHER" id="PTHR10046">
    <property type="entry name" value="ATP DEPENDENT LON PROTEASE FAMILY MEMBER"/>
    <property type="match status" value="1"/>
</dbReference>
<dbReference type="GO" id="GO:0004176">
    <property type="term" value="F:ATP-dependent peptidase activity"/>
    <property type="evidence" value="ECO:0007669"/>
    <property type="project" value="UniProtKB-UniRule"/>
</dbReference>
<dbReference type="PROSITE" id="PS51786">
    <property type="entry name" value="LON_PROTEOLYTIC"/>
    <property type="match status" value="1"/>
</dbReference>
<dbReference type="InterPro" id="IPR027065">
    <property type="entry name" value="Lon_Prtase"/>
</dbReference>